<dbReference type="Gene3D" id="1.25.40.20">
    <property type="entry name" value="Ankyrin repeat-containing domain"/>
    <property type="match status" value="2"/>
</dbReference>
<accession>A0A8C5SGI5</accession>
<feature type="region of interest" description="Disordered" evidence="3">
    <location>
        <begin position="1"/>
        <end position="25"/>
    </location>
</feature>
<evidence type="ECO:0000313" key="5">
    <source>
        <dbReference type="Proteomes" id="UP000694406"/>
    </source>
</evidence>
<dbReference type="Ensembl" id="ENSLLTT00000016821.1">
    <property type="protein sequence ID" value="ENSLLTP00000016205.1"/>
    <property type="gene ID" value="ENSLLTG00000012203.1"/>
</dbReference>
<keyword evidence="2" id="KW-0040">ANK repeat</keyword>
<dbReference type="Proteomes" id="UP000694406">
    <property type="component" value="Unplaced"/>
</dbReference>
<organism evidence="4 5">
    <name type="scientific">Laticauda laticaudata</name>
    <name type="common">Blue-ringed sea krait</name>
    <name type="synonym">Blue-lipped sea krait</name>
    <dbReference type="NCBI Taxonomy" id="8630"/>
    <lineage>
        <taxon>Eukaryota</taxon>
        <taxon>Metazoa</taxon>
        <taxon>Chordata</taxon>
        <taxon>Craniata</taxon>
        <taxon>Vertebrata</taxon>
        <taxon>Euteleostomi</taxon>
        <taxon>Lepidosauria</taxon>
        <taxon>Squamata</taxon>
        <taxon>Bifurcata</taxon>
        <taxon>Unidentata</taxon>
        <taxon>Episquamata</taxon>
        <taxon>Toxicofera</taxon>
        <taxon>Serpentes</taxon>
        <taxon>Colubroidea</taxon>
        <taxon>Elapidae</taxon>
        <taxon>Laticaudinae</taxon>
        <taxon>Laticauda</taxon>
    </lineage>
</organism>
<dbReference type="PANTHER" id="PTHR24123">
    <property type="entry name" value="ANKYRIN REPEAT-CONTAINING"/>
    <property type="match status" value="1"/>
</dbReference>
<dbReference type="AlphaFoldDB" id="A0A8C5SGI5"/>
<reference evidence="4" key="1">
    <citation type="submission" date="2025-08" db="UniProtKB">
        <authorList>
            <consortium name="Ensembl"/>
        </authorList>
    </citation>
    <scope>IDENTIFICATION</scope>
</reference>
<dbReference type="InterPro" id="IPR036770">
    <property type="entry name" value="Ankyrin_rpt-contain_sf"/>
</dbReference>
<evidence type="ECO:0000256" key="2">
    <source>
        <dbReference type="ARBA" id="ARBA00023043"/>
    </source>
</evidence>
<dbReference type="GeneTree" id="ENSGT00940000155116"/>
<dbReference type="SUPFAM" id="SSF48403">
    <property type="entry name" value="Ankyrin repeat"/>
    <property type="match status" value="1"/>
</dbReference>
<evidence type="ECO:0000256" key="3">
    <source>
        <dbReference type="SAM" id="MobiDB-lite"/>
    </source>
</evidence>
<keyword evidence="5" id="KW-1185">Reference proteome</keyword>
<proteinExistence type="predicted"/>
<dbReference type="Pfam" id="PF12796">
    <property type="entry name" value="Ank_2"/>
    <property type="match status" value="1"/>
</dbReference>
<protein>
    <submittedName>
        <fullName evidence="4">Uncharacterized protein</fullName>
    </submittedName>
</protein>
<dbReference type="InterPro" id="IPR051165">
    <property type="entry name" value="Multifunctional_ANK_Repeat"/>
</dbReference>
<evidence type="ECO:0000313" key="4">
    <source>
        <dbReference type="Ensembl" id="ENSLLTP00000016205.1"/>
    </source>
</evidence>
<name>A0A8C5SGI5_LATLA</name>
<sequence>VERPQPGREPPGKLGRAPSTGPREHLHILPPQLCRVALTGQADLNNVTPLLVAAYKGHVDQLLRKGTEENLSDSEGRPLLYLLMLEDHVEMAGLLLEHGTRLEGRDLPLSYGADVDALDKEGHLALHQSSWQGHGSTAHLLLARGAQPNHSCSQGATTQGVAMQEGWADVVKVLLTGARLVGLVSQKPSRGGFSPLGLECWERFLFKTSNAQPKTCSSFGKGEASKKGAPEMPLGYQRLYLLPGHVGVTFLLTAESLPRKGGW</sequence>
<keyword evidence="1" id="KW-0677">Repeat</keyword>
<dbReference type="InterPro" id="IPR002110">
    <property type="entry name" value="Ankyrin_rpt"/>
</dbReference>
<evidence type="ECO:0000256" key="1">
    <source>
        <dbReference type="ARBA" id="ARBA00022737"/>
    </source>
</evidence>
<reference evidence="4" key="2">
    <citation type="submission" date="2025-09" db="UniProtKB">
        <authorList>
            <consortium name="Ensembl"/>
        </authorList>
    </citation>
    <scope>IDENTIFICATION</scope>
</reference>
<dbReference type="PANTHER" id="PTHR24123:SF33">
    <property type="entry name" value="PROTEIN HOS4"/>
    <property type="match status" value="1"/>
</dbReference>